<keyword evidence="2" id="KW-1185">Reference proteome</keyword>
<organism evidence="1 2">
    <name type="scientific">Vigna unguiculata</name>
    <name type="common">Cowpea</name>
    <dbReference type="NCBI Taxonomy" id="3917"/>
    <lineage>
        <taxon>Eukaryota</taxon>
        <taxon>Viridiplantae</taxon>
        <taxon>Streptophyta</taxon>
        <taxon>Embryophyta</taxon>
        <taxon>Tracheophyta</taxon>
        <taxon>Spermatophyta</taxon>
        <taxon>Magnoliopsida</taxon>
        <taxon>eudicotyledons</taxon>
        <taxon>Gunneridae</taxon>
        <taxon>Pentapetalae</taxon>
        <taxon>rosids</taxon>
        <taxon>fabids</taxon>
        <taxon>Fabales</taxon>
        <taxon>Fabaceae</taxon>
        <taxon>Papilionoideae</taxon>
        <taxon>50 kb inversion clade</taxon>
        <taxon>NPAAA clade</taxon>
        <taxon>indigoferoid/millettioid clade</taxon>
        <taxon>Phaseoleae</taxon>
        <taxon>Vigna</taxon>
    </lineage>
</organism>
<gene>
    <name evidence="1" type="ORF">DEO72_LG7g466</name>
</gene>
<evidence type="ECO:0000313" key="1">
    <source>
        <dbReference type="EMBL" id="QCD99185.1"/>
    </source>
</evidence>
<protein>
    <submittedName>
        <fullName evidence="1">Putative transposase</fullName>
    </submittedName>
</protein>
<dbReference type="Proteomes" id="UP000501690">
    <property type="component" value="Linkage Group LG7"/>
</dbReference>
<accession>A0A4D6MCU2</accession>
<dbReference type="EMBL" id="CP039351">
    <property type="protein sequence ID" value="QCD99185.1"/>
    <property type="molecule type" value="Genomic_DNA"/>
</dbReference>
<evidence type="ECO:0000313" key="2">
    <source>
        <dbReference type="Proteomes" id="UP000501690"/>
    </source>
</evidence>
<proteinExistence type="predicted"/>
<dbReference type="PANTHER" id="PTHR33144:SF48">
    <property type="entry name" value="PLANT TRANSPOSASE (PTTA_EN_SPM FAMILY)"/>
    <property type="match status" value="1"/>
</dbReference>
<dbReference type="Pfam" id="PF03004">
    <property type="entry name" value="Transposase_24"/>
    <property type="match status" value="1"/>
</dbReference>
<dbReference type="PANTHER" id="PTHR33144">
    <property type="entry name" value="OS10G0409366 PROTEIN-RELATED"/>
    <property type="match status" value="1"/>
</dbReference>
<reference evidence="1 2" key="1">
    <citation type="submission" date="2019-04" db="EMBL/GenBank/DDBJ databases">
        <title>An improved genome assembly and genetic linkage map for asparagus bean, Vigna unguiculata ssp. sesquipedialis.</title>
        <authorList>
            <person name="Xia Q."/>
            <person name="Zhang R."/>
            <person name="Dong Y."/>
        </authorList>
    </citation>
    <scope>NUCLEOTIDE SEQUENCE [LARGE SCALE GENOMIC DNA]</scope>
    <source>
        <tissue evidence="1">Leaf</tissue>
    </source>
</reference>
<dbReference type="AlphaFoldDB" id="A0A4D6MCU2"/>
<sequence length="151" mass="17106">MNLWNHVYDSSLSIEQLIANVPDGIQKDQWSSFVNYHLSEEYKKLSKRNIEVRKARKIPHTGGTKLLSTKQHEMEVNLGRVVAKGELYIETQKKRNGSYVNEEAKSIAKVLIPHKLGVMFDNETNVIDEEIGQELPTLCGGLSLDSNFHGV</sequence>
<name>A0A4D6MCU2_VIGUN</name>
<dbReference type="InterPro" id="IPR004252">
    <property type="entry name" value="Probable_transposase_24"/>
</dbReference>